<dbReference type="InterPro" id="IPR043129">
    <property type="entry name" value="ATPase_NBD"/>
</dbReference>
<dbReference type="Proteomes" id="UP000004892">
    <property type="component" value="Unassembled WGS sequence"/>
</dbReference>
<dbReference type="PANTHER" id="PTHR43190:SF3">
    <property type="entry name" value="N-ACETYL-D-GLUCOSAMINE KINASE"/>
    <property type="match status" value="1"/>
</dbReference>
<dbReference type="RefSeq" id="WP_009136292.1">
    <property type="nucleotide sequence ID" value="NZ_JH594596.1"/>
</dbReference>
<accession>H1DFV8</accession>
<reference evidence="1 2" key="1">
    <citation type="submission" date="2012-01" db="EMBL/GenBank/DDBJ databases">
        <title>The Genome Sequence of Odoribacter laneus YIT 12061.</title>
        <authorList>
            <consortium name="The Broad Institute Genome Sequencing Platform"/>
            <person name="Earl A."/>
            <person name="Ward D."/>
            <person name="Feldgarden M."/>
            <person name="Gevers D."/>
            <person name="Morotomi M."/>
            <person name="Young S.K."/>
            <person name="Zeng Q."/>
            <person name="Gargeya S."/>
            <person name="Fitzgerald M."/>
            <person name="Haas B."/>
            <person name="Abouelleil A."/>
            <person name="Alvarado L."/>
            <person name="Arachchi H.M."/>
            <person name="Berlin A."/>
            <person name="Chapman S.B."/>
            <person name="Gearin G."/>
            <person name="Goldberg J."/>
            <person name="Griggs A."/>
            <person name="Gujja S."/>
            <person name="Hansen M."/>
            <person name="Heiman D."/>
            <person name="Howarth C."/>
            <person name="Larimer J."/>
            <person name="Lui A."/>
            <person name="MacDonald P.J.P."/>
            <person name="McCowen C."/>
            <person name="Montmayeur A."/>
            <person name="Murphy C."/>
            <person name="Neiman D."/>
            <person name="Pearson M."/>
            <person name="Priest M."/>
            <person name="Roberts A."/>
            <person name="Saif S."/>
            <person name="Shea T."/>
            <person name="Sisk P."/>
            <person name="Stolte C."/>
            <person name="Sykes S."/>
            <person name="Wortman J."/>
            <person name="Nusbaum C."/>
            <person name="Birren B."/>
        </authorList>
    </citation>
    <scope>NUCLEOTIDE SEQUENCE [LARGE SCALE GENOMIC DNA]</scope>
    <source>
        <strain evidence="1 2">YIT 12061</strain>
    </source>
</reference>
<keyword evidence="2" id="KW-1185">Reference proteome</keyword>
<dbReference type="AlphaFoldDB" id="H1DFV8"/>
<dbReference type="PANTHER" id="PTHR43190">
    <property type="entry name" value="N-ACETYL-D-GLUCOSAMINE KINASE"/>
    <property type="match status" value="1"/>
</dbReference>
<dbReference type="Gene3D" id="3.30.420.40">
    <property type="match status" value="2"/>
</dbReference>
<sequence>MILIADGGSTKTHWCVTGRHTDTRFFFTEGYNPYYITEKYLVTSLKESLIPGYDWDEVEEVHFYGAGCAEDKYDFMRNALSKVFRHARIFIAMDLLAAARALLGRNAGFAAILGTGTNSCLYDGNRITHNIDSLGFILGDEGSGGYIGKKLVCDYIRGEMPDEVGSRFRETYGYTADELIDRIYTQPMANRFCAGFCKFITSDPTAHPYLMGIVRNAFEQLFEKLVCRYPAYETYSFNCIGSVAYYFQDILAEVAEKYHMPLGRIVISPMEGLVRYHTLTEN</sequence>
<evidence type="ECO:0000313" key="2">
    <source>
        <dbReference type="Proteomes" id="UP000004892"/>
    </source>
</evidence>
<dbReference type="Gene3D" id="1.10.720.160">
    <property type="match status" value="1"/>
</dbReference>
<dbReference type="InterPro" id="IPR052519">
    <property type="entry name" value="Euk-type_GlcNAc_Kinase"/>
</dbReference>
<protein>
    <recommendedName>
        <fullName evidence="3">ATPase BadF/BadG/BcrA/BcrD type domain-containing protein</fullName>
    </recommendedName>
</protein>
<dbReference type="EMBL" id="ADMC01000017">
    <property type="protein sequence ID" value="EHP48781.1"/>
    <property type="molecule type" value="Genomic_DNA"/>
</dbReference>
<evidence type="ECO:0008006" key="3">
    <source>
        <dbReference type="Google" id="ProtNLM"/>
    </source>
</evidence>
<gene>
    <name evidence="1" type="ORF">HMPREF9449_01144</name>
</gene>
<dbReference type="STRING" id="742817.HMPREF9449_01144"/>
<dbReference type="SUPFAM" id="SSF53067">
    <property type="entry name" value="Actin-like ATPase domain"/>
    <property type="match status" value="2"/>
</dbReference>
<dbReference type="PATRIC" id="fig|742817.3.peg.1214"/>
<dbReference type="HOGENOM" id="CLU_084727_0_0_10"/>
<dbReference type="CDD" id="cd24079">
    <property type="entry name" value="ASKHA_NBD_PG1100-like"/>
    <property type="match status" value="1"/>
</dbReference>
<dbReference type="GeneID" id="98068731"/>
<organism evidence="1 2">
    <name type="scientific">Odoribacter laneus YIT 12061</name>
    <dbReference type="NCBI Taxonomy" id="742817"/>
    <lineage>
        <taxon>Bacteria</taxon>
        <taxon>Pseudomonadati</taxon>
        <taxon>Bacteroidota</taxon>
        <taxon>Bacteroidia</taxon>
        <taxon>Bacteroidales</taxon>
        <taxon>Odoribacteraceae</taxon>
        <taxon>Odoribacter</taxon>
    </lineage>
</organism>
<name>H1DFV8_9BACT</name>
<evidence type="ECO:0000313" key="1">
    <source>
        <dbReference type="EMBL" id="EHP48781.1"/>
    </source>
</evidence>
<comment type="caution">
    <text evidence="1">The sequence shown here is derived from an EMBL/GenBank/DDBJ whole genome shotgun (WGS) entry which is preliminary data.</text>
</comment>
<dbReference type="eggNOG" id="COG2971">
    <property type="taxonomic scope" value="Bacteria"/>
</dbReference>
<proteinExistence type="predicted"/>